<keyword evidence="4" id="KW-1185">Reference proteome</keyword>
<gene>
    <name evidence="3" type="ORF">EV421DRAFT_1994479</name>
</gene>
<dbReference type="AlphaFoldDB" id="A0AA39J068"/>
<accession>A0AA39J068</accession>
<feature type="domain" description="DUF6534" evidence="2">
    <location>
        <begin position="229"/>
        <end position="314"/>
    </location>
</feature>
<proteinExistence type="predicted"/>
<reference evidence="3" key="1">
    <citation type="submission" date="2023-06" db="EMBL/GenBank/DDBJ databases">
        <authorList>
            <consortium name="Lawrence Berkeley National Laboratory"/>
            <person name="Ahrendt S."/>
            <person name="Sahu N."/>
            <person name="Indic B."/>
            <person name="Wong-Bajracharya J."/>
            <person name="Merenyi Z."/>
            <person name="Ke H.-M."/>
            <person name="Monk M."/>
            <person name="Kocsube S."/>
            <person name="Drula E."/>
            <person name="Lipzen A."/>
            <person name="Balint B."/>
            <person name="Henrissat B."/>
            <person name="Andreopoulos B."/>
            <person name="Martin F.M."/>
            <person name="Harder C.B."/>
            <person name="Rigling D."/>
            <person name="Ford K.L."/>
            <person name="Foster G.D."/>
            <person name="Pangilinan J."/>
            <person name="Papanicolaou A."/>
            <person name="Barry K."/>
            <person name="LaButti K."/>
            <person name="Viragh M."/>
            <person name="Koriabine M."/>
            <person name="Yan M."/>
            <person name="Riley R."/>
            <person name="Champramary S."/>
            <person name="Plett K.L."/>
            <person name="Tsai I.J."/>
            <person name="Slot J."/>
            <person name="Sipos G."/>
            <person name="Plett J."/>
            <person name="Nagy L.G."/>
            <person name="Grigoriev I.V."/>
        </authorList>
    </citation>
    <scope>NUCLEOTIDE SEQUENCE</scope>
    <source>
        <strain evidence="3">FPL87.14</strain>
    </source>
</reference>
<organism evidence="3 4">
    <name type="scientific">Armillaria borealis</name>
    <dbReference type="NCBI Taxonomy" id="47425"/>
    <lineage>
        <taxon>Eukaryota</taxon>
        <taxon>Fungi</taxon>
        <taxon>Dikarya</taxon>
        <taxon>Basidiomycota</taxon>
        <taxon>Agaricomycotina</taxon>
        <taxon>Agaricomycetes</taxon>
        <taxon>Agaricomycetidae</taxon>
        <taxon>Agaricales</taxon>
        <taxon>Marasmiineae</taxon>
        <taxon>Physalacriaceae</taxon>
        <taxon>Armillaria</taxon>
    </lineage>
</organism>
<protein>
    <recommendedName>
        <fullName evidence="2">DUF6534 domain-containing protein</fullName>
    </recommendedName>
</protein>
<feature type="transmembrane region" description="Helical" evidence="1">
    <location>
        <begin position="146"/>
        <end position="167"/>
    </location>
</feature>
<evidence type="ECO:0000256" key="1">
    <source>
        <dbReference type="SAM" id="Phobius"/>
    </source>
</evidence>
<dbReference type="Proteomes" id="UP001175226">
    <property type="component" value="Unassembled WGS sequence"/>
</dbReference>
<evidence type="ECO:0000259" key="2">
    <source>
        <dbReference type="Pfam" id="PF20152"/>
    </source>
</evidence>
<keyword evidence="1" id="KW-0812">Transmembrane</keyword>
<feature type="transmembrane region" description="Helical" evidence="1">
    <location>
        <begin position="179"/>
        <end position="202"/>
    </location>
</feature>
<keyword evidence="1" id="KW-1133">Transmembrane helix</keyword>
<feature type="transmembrane region" description="Helical" evidence="1">
    <location>
        <begin position="265"/>
        <end position="284"/>
    </location>
</feature>
<dbReference type="InterPro" id="IPR045339">
    <property type="entry name" value="DUF6534"/>
</dbReference>
<evidence type="ECO:0000313" key="4">
    <source>
        <dbReference type="Proteomes" id="UP001175226"/>
    </source>
</evidence>
<feature type="transmembrane region" description="Helical" evidence="1">
    <location>
        <begin position="222"/>
        <end position="244"/>
    </location>
</feature>
<feature type="transmembrane region" description="Helical" evidence="1">
    <location>
        <begin position="70"/>
        <end position="95"/>
    </location>
</feature>
<dbReference type="Pfam" id="PF20152">
    <property type="entry name" value="DUF6534"/>
    <property type="match status" value="1"/>
</dbReference>
<evidence type="ECO:0000313" key="3">
    <source>
        <dbReference type="EMBL" id="KAK0433717.1"/>
    </source>
</evidence>
<dbReference type="EMBL" id="JAUEPT010000078">
    <property type="protein sequence ID" value="KAK0433717.1"/>
    <property type="molecule type" value="Genomic_DNA"/>
</dbReference>
<keyword evidence="1" id="KW-0472">Membrane</keyword>
<name>A0AA39J068_9AGAR</name>
<sequence>MTVGRTWSVDLELLKRIAAGNVVATLHSSMSSFNSTLAEEAGVAPSDSYKLTGPLVQLQSYILESGGRSVFMQLIGCFLNLILYGILCDQVYIYYISFPKDNLTSKTVVYLLWLTETVQTATNIYYTFDTFCYDFGNLSGLDDVSITWFTIIIPSGFVGCIAQLFYAWRMYKFSKKARWLCIALSVIAFTQLVGSIFDGIQVRNSGRYSNLRNNSTLKVTTIIWLGGTVLCDTAIALCMTYLLLRAQTGLKSTRILLSRLIRLTIETGTITAAIAAVHMVLFLFSHNNNYYIVSANCLVKIYSNTVLAVCNSRMTGRIRGGREDTTLHSFDSFDMSIGGLNIELRDTATNTNADSSVRPEFSQRSDGQDKPIGLNDHFLNTGSTADVLGAKKTLAGLQDPEVDAITEVMKGKVYVGCAVELYNIWSPEFTSAGLLLLAPGLPEQFTGIESWMSIPVSPQVESPRVDRRPVYLRNPFPVPGLRHWTILPLVTCRFPRERQEVSDMPYLATVGLHHNAATRNAAQPFCLAGYDISSFSIDDIADPREFFAEQGVLYRLEQVSLNRRQENIRLAEEQSSHLLRARRSGWKQKLGRTDEYCGYWQGGGTVYMWFPLVALRNRELTRFPWARKQHIGIEADETRGVRCQIQAWDISDIRQDVLTVAPGTSLS</sequence>
<comment type="caution">
    <text evidence="3">The sequence shown here is derived from an EMBL/GenBank/DDBJ whole genome shotgun (WGS) entry which is preliminary data.</text>
</comment>
<dbReference type="PANTHER" id="PTHR40465">
    <property type="entry name" value="CHROMOSOME 1, WHOLE GENOME SHOTGUN SEQUENCE"/>
    <property type="match status" value="1"/>
</dbReference>
<dbReference type="PANTHER" id="PTHR40465:SF1">
    <property type="entry name" value="DUF6534 DOMAIN-CONTAINING PROTEIN"/>
    <property type="match status" value="1"/>
</dbReference>